<dbReference type="Proteomes" id="UP000828390">
    <property type="component" value="Unassembled WGS sequence"/>
</dbReference>
<feature type="compositionally biased region" description="Polar residues" evidence="1">
    <location>
        <begin position="1"/>
        <end position="16"/>
    </location>
</feature>
<name>A0A9D4I8E6_DREPO</name>
<gene>
    <name evidence="2" type="ORF">DPMN_185064</name>
</gene>
<sequence>MGNSDNGISGPGQVQQLVVAETEHPEGRAQLSGQSTGLVQHQTREELMPPQNECRVRTSNRPSRFMSFDGAE</sequence>
<evidence type="ECO:0000313" key="3">
    <source>
        <dbReference type="Proteomes" id="UP000828390"/>
    </source>
</evidence>
<dbReference type="EMBL" id="JAIWYP010000010">
    <property type="protein sequence ID" value="KAH3750537.1"/>
    <property type="molecule type" value="Genomic_DNA"/>
</dbReference>
<comment type="caution">
    <text evidence="2">The sequence shown here is derived from an EMBL/GenBank/DDBJ whole genome shotgun (WGS) entry which is preliminary data.</text>
</comment>
<accession>A0A9D4I8E6</accession>
<protein>
    <submittedName>
        <fullName evidence="2">Uncharacterized protein</fullName>
    </submittedName>
</protein>
<keyword evidence="3" id="KW-1185">Reference proteome</keyword>
<dbReference type="AlphaFoldDB" id="A0A9D4I8E6"/>
<reference evidence="2" key="2">
    <citation type="submission" date="2020-11" db="EMBL/GenBank/DDBJ databases">
        <authorList>
            <person name="McCartney M.A."/>
            <person name="Auch B."/>
            <person name="Kono T."/>
            <person name="Mallez S."/>
            <person name="Becker A."/>
            <person name="Gohl D.M."/>
            <person name="Silverstein K.A.T."/>
            <person name="Koren S."/>
            <person name="Bechman K.B."/>
            <person name="Herman A."/>
            <person name="Abrahante J.E."/>
            <person name="Garbe J."/>
        </authorList>
    </citation>
    <scope>NUCLEOTIDE SEQUENCE</scope>
    <source>
        <strain evidence="2">Duluth1</strain>
        <tissue evidence="2">Whole animal</tissue>
    </source>
</reference>
<reference evidence="2" key="1">
    <citation type="journal article" date="2019" name="bioRxiv">
        <title>The Genome of the Zebra Mussel, Dreissena polymorpha: A Resource for Invasive Species Research.</title>
        <authorList>
            <person name="McCartney M.A."/>
            <person name="Auch B."/>
            <person name="Kono T."/>
            <person name="Mallez S."/>
            <person name="Zhang Y."/>
            <person name="Obille A."/>
            <person name="Becker A."/>
            <person name="Abrahante J.E."/>
            <person name="Garbe J."/>
            <person name="Badalamenti J.P."/>
            <person name="Herman A."/>
            <person name="Mangelson H."/>
            <person name="Liachko I."/>
            <person name="Sullivan S."/>
            <person name="Sone E.D."/>
            <person name="Koren S."/>
            <person name="Silverstein K.A.T."/>
            <person name="Beckman K.B."/>
            <person name="Gohl D.M."/>
        </authorList>
    </citation>
    <scope>NUCLEOTIDE SEQUENCE</scope>
    <source>
        <strain evidence="2">Duluth1</strain>
        <tissue evidence="2">Whole animal</tissue>
    </source>
</reference>
<organism evidence="2 3">
    <name type="scientific">Dreissena polymorpha</name>
    <name type="common">Zebra mussel</name>
    <name type="synonym">Mytilus polymorpha</name>
    <dbReference type="NCBI Taxonomy" id="45954"/>
    <lineage>
        <taxon>Eukaryota</taxon>
        <taxon>Metazoa</taxon>
        <taxon>Spiralia</taxon>
        <taxon>Lophotrochozoa</taxon>
        <taxon>Mollusca</taxon>
        <taxon>Bivalvia</taxon>
        <taxon>Autobranchia</taxon>
        <taxon>Heteroconchia</taxon>
        <taxon>Euheterodonta</taxon>
        <taxon>Imparidentia</taxon>
        <taxon>Neoheterodontei</taxon>
        <taxon>Myida</taxon>
        <taxon>Dreissenoidea</taxon>
        <taxon>Dreissenidae</taxon>
        <taxon>Dreissena</taxon>
    </lineage>
</organism>
<feature type="compositionally biased region" description="Polar residues" evidence="1">
    <location>
        <begin position="31"/>
        <end position="41"/>
    </location>
</feature>
<feature type="region of interest" description="Disordered" evidence="1">
    <location>
        <begin position="1"/>
        <end position="72"/>
    </location>
</feature>
<evidence type="ECO:0000313" key="2">
    <source>
        <dbReference type="EMBL" id="KAH3750537.1"/>
    </source>
</evidence>
<evidence type="ECO:0000256" key="1">
    <source>
        <dbReference type="SAM" id="MobiDB-lite"/>
    </source>
</evidence>
<proteinExistence type="predicted"/>